<dbReference type="InterPro" id="IPR005123">
    <property type="entry name" value="Oxoglu/Fe-dep_dioxygenase_dom"/>
</dbReference>
<proteinExistence type="inferred from homology"/>
<keyword evidence="2 5" id="KW-0479">Metal-binding</keyword>
<dbReference type="Gramene" id="C.cajan_43231.t">
    <property type="protein sequence ID" value="C.cajan_43231.t"/>
    <property type="gene ID" value="C.cajan_43231"/>
</dbReference>
<reference evidence="7" key="1">
    <citation type="journal article" date="2012" name="Nat. Biotechnol.">
        <title>Draft genome sequence of pigeonpea (Cajanus cajan), an orphan legume crop of resource-poor farmers.</title>
        <authorList>
            <person name="Varshney R.K."/>
            <person name="Chen W."/>
            <person name="Li Y."/>
            <person name="Bharti A.K."/>
            <person name="Saxena R.K."/>
            <person name="Schlueter J.A."/>
            <person name="Donoghue M.T."/>
            <person name="Azam S."/>
            <person name="Fan G."/>
            <person name="Whaley A.M."/>
            <person name="Farmer A.D."/>
            <person name="Sheridan J."/>
            <person name="Iwata A."/>
            <person name="Tuteja R."/>
            <person name="Penmetsa R.V."/>
            <person name="Wu W."/>
            <person name="Upadhyaya H.D."/>
            <person name="Yang S.P."/>
            <person name="Shah T."/>
            <person name="Saxena K.B."/>
            <person name="Michael T."/>
            <person name="McCombie W.R."/>
            <person name="Yang B."/>
            <person name="Zhang G."/>
            <person name="Yang H."/>
            <person name="Wang J."/>
            <person name="Spillane C."/>
            <person name="Cook D.R."/>
            <person name="May G.D."/>
            <person name="Xu X."/>
            <person name="Jackson S.A."/>
        </authorList>
    </citation>
    <scope>NUCLEOTIDE SEQUENCE [LARGE SCALE GENOMIC DNA]</scope>
</reference>
<dbReference type="OrthoDB" id="288590at2759"/>
<dbReference type="Pfam" id="PF14226">
    <property type="entry name" value="DIOX_N"/>
    <property type="match status" value="1"/>
</dbReference>
<evidence type="ECO:0000256" key="5">
    <source>
        <dbReference type="RuleBase" id="RU003682"/>
    </source>
</evidence>
<dbReference type="GO" id="GO:0031418">
    <property type="term" value="F:L-ascorbic acid binding"/>
    <property type="evidence" value="ECO:0007669"/>
    <property type="project" value="UniProtKB-KW"/>
</dbReference>
<dbReference type="InterPro" id="IPR027443">
    <property type="entry name" value="IPNS-like_sf"/>
</dbReference>
<comment type="similarity">
    <text evidence="1 5">Belongs to the iron/ascorbate-dependent oxidoreductase family.</text>
</comment>
<evidence type="ECO:0000313" key="7">
    <source>
        <dbReference type="EMBL" id="KYP36119.1"/>
    </source>
</evidence>
<keyword evidence="5 7" id="KW-0560">Oxidoreductase</keyword>
<dbReference type="Gene3D" id="2.60.120.330">
    <property type="entry name" value="B-lactam Antibiotic, Isopenicillin N Synthase, Chain"/>
    <property type="match status" value="1"/>
</dbReference>
<accession>A0A151R0U2</accession>
<gene>
    <name evidence="7" type="ORF">KK1_042782</name>
</gene>
<evidence type="ECO:0000256" key="1">
    <source>
        <dbReference type="ARBA" id="ARBA00008056"/>
    </source>
</evidence>
<dbReference type="InterPro" id="IPR026992">
    <property type="entry name" value="DIOX_N"/>
</dbReference>
<dbReference type="InterPro" id="IPR050295">
    <property type="entry name" value="Plant_2OG-oxidoreductases"/>
</dbReference>
<evidence type="ECO:0000313" key="8">
    <source>
        <dbReference type="Proteomes" id="UP000075243"/>
    </source>
</evidence>
<evidence type="ECO:0000256" key="4">
    <source>
        <dbReference type="ARBA" id="ARBA00023004"/>
    </source>
</evidence>
<dbReference type="PROSITE" id="PS51471">
    <property type="entry name" value="FE2OG_OXY"/>
    <property type="match status" value="1"/>
</dbReference>
<keyword evidence="8" id="KW-1185">Reference proteome</keyword>
<evidence type="ECO:0000256" key="2">
    <source>
        <dbReference type="ARBA" id="ARBA00022723"/>
    </source>
</evidence>
<protein>
    <submittedName>
        <fullName evidence="7">Flavonol synthase/flavanone 3-hydroxylase</fullName>
        <ecNumber evidence="7">1.14.11.23</ecNumber>
    </submittedName>
</protein>
<dbReference type="InterPro" id="IPR044861">
    <property type="entry name" value="IPNS-like_FE2OG_OXY"/>
</dbReference>
<name>A0A151R0U2_CAJCA</name>
<dbReference type="Proteomes" id="UP000075243">
    <property type="component" value="Unassembled WGS sequence"/>
</dbReference>
<dbReference type="AlphaFoldDB" id="A0A151R0U2"/>
<feature type="domain" description="Fe2OG dioxygenase" evidence="6">
    <location>
        <begin position="194"/>
        <end position="295"/>
    </location>
</feature>
<sequence>MEAKKPFQFANNTVLCLSPDFILPEEKRPCLSEVSHTNLVPIIDLKGYGEDQKSLVQNVSDACKKLGIFQVMNHGVPKDLCESVMVALLEFFQLPHEERAIYFTRDFTKQVKIFNYSYKGDDQMKVTMWSETFTHPWHPTQDFTHHLPTKPLQYRDVFTAYAREIGCLMNRLFSLMSKGLGLEENSIVRKLGERPNHYSQANYYPPCPEPELTMGLNEHNDITALTILQQLDGVSGLQVKYDENWVAVDPVPGALVIILADQMQVLSNGRYKSPVHRAVTNGWLPRLSLALFHAPNDETLIGPIEELTDEDHPPIYRNYRYKEFMKEFYRQEGKRRRVKETFKL</sequence>
<evidence type="ECO:0000256" key="3">
    <source>
        <dbReference type="ARBA" id="ARBA00022896"/>
    </source>
</evidence>
<dbReference type="EMBL" id="KQ484266">
    <property type="protein sequence ID" value="KYP36119.1"/>
    <property type="molecule type" value="Genomic_DNA"/>
</dbReference>
<dbReference type="Pfam" id="PF03171">
    <property type="entry name" value="2OG-FeII_Oxy"/>
    <property type="match status" value="1"/>
</dbReference>
<dbReference type="SUPFAM" id="SSF51197">
    <property type="entry name" value="Clavaminate synthase-like"/>
    <property type="match status" value="1"/>
</dbReference>
<keyword evidence="4 5" id="KW-0408">Iron</keyword>
<dbReference type="EC" id="1.14.11.23" evidence="7"/>
<dbReference type="GO" id="GO:0016491">
    <property type="term" value="F:oxidoreductase activity"/>
    <property type="evidence" value="ECO:0007669"/>
    <property type="project" value="UniProtKB-KW"/>
</dbReference>
<dbReference type="GO" id="GO:0046872">
    <property type="term" value="F:metal ion binding"/>
    <property type="evidence" value="ECO:0007669"/>
    <property type="project" value="UniProtKB-KW"/>
</dbReference>
<organism evidence="7 8">
    <name type="scientific">Cajanus cajan</name>
    <name type="common">Pigeon pea</name>
    <name type="synonym">Cajanus indicus</name>
    <dbReference type="NCBI Taxonomy" id="3821"/>
    <lineage>
        <taxon>Eukaryota</taxon>
        <taxon>Viridiplantae</taxon>
        <taxon>Streptophyta</taxon>
        <taxon>Embryophyta</taxon>
        <taxon>Tracheophyta</taxon>
        <taxon>Spermatophyta</taxon>
        <taxon>Magnoliopsida</taxon>
        <taxon>eudicotyledons</taxon>
        <taxon>Gunneridae</taxon>
        <taxon>Pentapetalae</taxon>
        <taxon>rosids</taxon>
        <taxon>fabids</taxon>
        <taxon>Fabales</taxon>
        <taxon>Fabaceae</taxon>
        <taxon>Papilionoideae</taxon>
        <taxon>50 kb inversion clade</taxon>
        <taxon>NPAAA clade</taxon>
        <taxon>indigoferoid/millettioid clade</taxon>
        <taxon>Phaseoleae</taxon>
        <taxon>Cajanus</taxon>
    </lineage>
</organism>
<evidence type="ECO:0000259" key="6">
    <source>
        <dbReference type="PROSITE" id="PS51471"/>
    </source>
</evidence>
<dbReference type="OMA" id="WSETFTH"/>
<dbReference type="PANTHER" id="PTHR47991">
    <property type="entry name" value="OXOGLUTARATE/IRON-DEPENDENT DIOXYGENASE"/>
    <property type="match status" value="1"/>
</dbReference>
<keyword evidence="3" id="KW-0847">Vitamin C</keyword>